<dbReference type="PROSITE" id="PS00101">
    <property type="entry name" value="HEXAPEP_TRANSFERASES"/>
    <property type="match status" value="1"/>
</dbReference>
<evidence type="ECO:0000313" key="5">
    <source>
        <dbReference type="Proteomes" id="UP001165427"/>
    </source>
</evidence>
<gene>
    <name evidence="4" type="ORF">MRX98_10440</name>
</gene>
<comment type="caution">
    <text evidence="4">The sequence shown here is derived from an EMBL/GenBank/DDBJ whole genome shotgun (WGS) entry which is preliminary data.</text>
</comment>
<dbReference type="AlphaFoldDB" id="A0AA41R3I1"/>
<dbReference type="RefSeq" id="WP_246906953.1">
    <property type="nucleotide sequence ID" value="NZ_JALJRB010000009.1"/>
</dbReference>
<dbReference type="GO" id="GO:0016746">
    <property type="term" value="F:acyltransferase activity"/>
    <property type="evidence" value="ECO:0007669"/>
    <property type="project" value="UniProtKB-KW"/>
</dbReference>
<organism evidence="4 5">
    <name type="scientific">Desulfatitalea alkaliphila</name>
    <dbReference type="NCBI Taxonomy" id="2929485"/>
    <lineage>
        <taxon>Bacteria</taxon>
        <taxon>Pseudomonadati</taxon>
        <taxon>Thermodesulfobacteriota</taxon>
        <taxon>Desulfobacteria</taxon>
        <taxon>Desulfobacterales</taxon>
        <taxon>Desulfosarcinaceae</taxon>
        <taxon>Desulfatitalea</taxon>
    </lineage>
</organism>
<dbReference type="PANTHER" id="PTHR23416">
    <property type="entry name" value="SIALIC ACID SYNTHASE-RELATED"/>
    <property type="match status" value="1"/>
</dbReference>
<evidence type="ECO:0000256" key="2">
    <source>
        <dbReference type="ARBA" id="ARBA00022737"/>
    </source>
</evidence>
<keyword evidence="5" id="KW-1185">Reference proteome</keyword>
<proteinExistence type="predicted"/>
<dbReference type="Gene3D" id="2.160.10.10">
    <property type="entry name" value="Hexapeptide repeat proteins"/>
    <property type="match status" value="1"/>
</dbReference>
<name>A0AA41R3I1_9BACT</name>
<keyword evidence="2" id="KW-0677">Repeat</keyword>
<dbReference type="PANTHER" id="PTHR23416:SF78">
    <property type="entry name" value="LIPOPOLYSACCHARIDE BIOSYNTHESIS O-ACETYL TRANSFERASE WBBJ-RELATED"/>
    <property type="match status" value="1"/>
</dbReference>
<dbReference type="InterPro" id="IPR011004">
    <property type="entry name" value="Trimer_LpxA-like_sf"/>
</dbReference>
<dbReference type="SUPFAM" id="SSF51161">
    <property type="entry name" value="Trimeric LpxA-like enzymes"/>
    <property type="match status" value="1"/>
</dbReference>
<dbReference type="Pfam" id="PF14602">
    <property type="entry name" value="Hexapep_2"/>
    <property type="match status" value="1"/>
</dbReference>
<reference evidence="4" key="1">
    <citation type="submission" date="2022-04" db="EMBL/GenBank/DDBJ databases">
        <title>Desulfatitalea alkaliphila sp. nov., a novel anaerobic sulfate-reducing bacterium isolated from terrestrial mud volcano, Taman Peninsula, Russia.</title>
        <authorList>
            <person name="Khomyakova M.A."/>
            <person name="Merkel A.Y."/>
            <person name="Slobodkin A.I."/>
        </authorList>
    </citation>
    <scope>NUCLEOTIDE SEQUENCE</scope>
    <source>
        <strain evidence="4">M08but</strain>
    </source>
</reference>
<evidence type="ECO:0000256" key="3">
    <source>
        <dbReference type="ARBA" id="ARBA00023315"/>
    </source>
</evidence>
<dbReference type="InterPro" id="IPR018357">
    <property type="entry name" value="Hexapep_transf_CS"/>
</dbReference>
<accession>A0AA41R3I1</accession>
<keyword evidence="3 4" id="KW-0012">Acyltransferase</keyword>
<dbReference type="InterPro" id="IPR051159">
    <property type="entry name" value="Hexapeptide_acetyltransf"/>
</dbReference>
<keyword evidence="1" id="KW-0808">Transferase</keyword>
<dbReference type="InterPro" id="IPR001451">
    <property type="entry name" value="Hexapep"/>
</dbReference>
<evidence type="ECO:0000313" key="4">
    <source>
        <dbReference type="EMBL" id="MCJ8500991.1"/>
    </source>
</evidence>
<protein>
    <submittedName>
        <fullName evidence="4">Acyltransferase</fullName>
    </submittedName>
</protein>
<dbReference type="EMBL" id="JALJRB010000009">
    <property type="protein sequence ID" value="MCJ8500991.1"/>
    <property type="molecule type" value="Genomic_DNA"/>
</dbReference>
<evidence type="ECO:0000256" key="1">
    <source>
        <dbReference type="ARBA" id="ARBA00022679"/>
    </source>
</evidence>
<dbReference type="Pfam" id="PF00132">
    <property type="entry name" value="Hexapep"/>
    <property type="match status" value="1"/>
</dbReference>
<sequence length="239" mass="26733">MRKDYRPYAIKKGWLKFQKFYTRHFLAPQLQSLGKGFLFLGPWHVQLFGGPITIGDYATVIATSDKKVRLSVWPETPGQGAIRIGDYTLVCPGVRISAAESIVIEDNCMLANGVYVTDSDWHGIYDRVSMGRAQPVHLEKNVWVGDSAIICKGVTIGENSIVGAGAIVVDDIPANCVAVGNPARVVKQLDPKETFTTRAHWYADPQRLAREFVRWEQAVLKGNTFFGWLRHSLFPRRDG</sequence>
<dbReference type="Proteomes" id="UP001165427">
    <property type="component" value="Unassembled WGS sequence"/>
</dbReference>
<dbReference type="CDD" id="cd04647">
    <property type="entry name" value="LbH_MAT_like"/>
    <property type="match status" value="1"/>
</dbReference>